<reference evidence="1 2" key="1">
    <citation type="journal article" date="2012" name="BMC Genomics">
        <title>Genome-wide characterization of vibrio phage phipp2 with unique arrangements of the mob-like genes.</title>
        <authorList>
            <person name="Lin Y.R."/>
            <person name="Lin C.S."/>
        </authorList>
    </citation>
    <scope>NUCLEOTIDE SEQUENCE [LARGE SCALE GENOMIC DNA]</scope>
</reference>
<evidence type="ECO:0000313" key="2">
    <source>
        <dbReference type="Proteomes" id="UP000009015"/>
    </source>
</evidence>
<accession>I6W717</accession>
<dbReference type="EMBL" id="JN849462">
    <property type="protein sequence ID" value="AFN37380.1"/>
    <property type="molecule type" value="Genomic_DNA"/>
</dbReference>
<protein>
    <submittedName>
        <fullName evidence="1">Uncharacterized protein</fullName>
    </submittedName>
</protein>
<organism evidence="1 2">
    <name type="scientific">Vibrio phage phi-pp2</name>
    <dbReference type="NCBI Taxonomy" id="1204514"/>
    <lineage>
        <taxon>Viruses</taxon>
        <taxon>Duplodnaviria</taxon>
        <taxon>Heunggongvirae</taxon>
        <taxon>Uroviricota</taxon>
        <taxon>Caudoviricetes</taxon>
        <taxon>Pantevenvirales</taxon>
        <taxon>Straboviridae</taxon>
        <taxon>Schizotequatrovirus</taxon>
        <taxon>Schizotequatrovirus KVP40</taxon>
    </lineage>
</organism>
<proteinExistence type="predicted"/>
<evidence type="ECO:0000313" key="1">
    <source>
        <dbReference type="EMBL" id="AFN37380.1"/>
    </source>
</evidence>
<gene>
    <name evidence="1" type="ORF">pp2_147</name>
</gene>
<sequence>MTPKSIIRAANTRVSELQIFSGENSTVVVGAPGSGKNAMLMGMLMQRGVADCTMIVTEMRAGDMAEKLGTGALVVNGGLDLESLVGAVAFACTQPRSDIFIEQVSPILGHNIVEILESIAKPFNKRIYVGMQAVRSHSGLGDNYQTQMMNTLKLG</sequence>
<dbReference type="Proteomes" id="UP000009015">
    <property type="component" value="Segment"/>
</dbReference>
<name>I6W717_9CAUD</name>